<evidence type="ECO:0000259" key="3">
    <source>
        <dbReference type="PROSITE" id="PS51462"/>
    </source>
</evidence>
<dbReference type="SUPFAM" id="SSF55811">
    <property type="entry name" value="Nudix"/>
    <property type="match status" value="1"/>
</dbReference>
<dbReference type="PRINTS" id="PR00502">
    <property type="entry name" value="NUDIXFAMILY"/>
</dbReference>
<dbReference type="InterPro" id="IPR000086">
    <property type="entry name" value="NUDIX_hydrolase_dom"/>
</dbReference>
<feature type="domain" description="Nudix hydrolase" evidence="3">
    <location>
        <begin position="28"/>
        <end position="166"/>
    </location>
</feature>
<reference evidence="4 5" key="1">
    <citation type="submission" date="2015-12" db="EMBL/GenBank/DDBJ databases">
        <title>Draft Genome Sequence of Olsenella scatoligenes SK9K4T; a Producer of 3-Methylindole- (skatole) and 4-Methylphenol- (p-cresol) Isolated from Pig Feces.</title>
        <authorList>
            <person name="Li X."/>
            <person name="Borg B."/>
            <person name="Canibe N."/>
        </authorList>
    </citation>
    <scope>NUCLEOTIDE SEQUENCE [LARGE SCALE GENOMIC DNA]</scope>
    <source>
        <strain evidence="4 5">SK9K4</strain>
    </source>
</reference>
<evidence type="ECO:0000256" key="1">
    <source>
        <dbReference type="ARBA" id="ARBA00005582"/>
    </source>
</evidence>
<sequence>MSEPLRDKNGLTEEEFLASYSPKDYPRPSLTADNCIFRVGPDGALKLLLIRRGGHPFLGCWALPGGFVSPGETALEASKRELLEETGVEGLALEPVGLYSTPGRDPRGWTISQAHIAVDDLGATAHAGDDAAAAAWFDVAATEKDGRTRLSLTANGTTLTSSFAVEAGPVTGIPRSRDVRGDGLAFDHAQIIADAWLLLSHSRRSK</sequence>
<dbReference type="STRING" id="1299998.AUL39_01325"/>
<evidence type="ECO:0000313" key="4">
    <source>
        <dbReference type="EMBL" id="KUH59009.1"/>
    </source>
</evidence>
<proteinExistence type="inferred from homology"/>
<dbReference type="RefSeq" id="WP_059052858.1">
    <property type="nucleotide sequence ID" value="NZ_LOJF01000001.1"/>
</dbReference>
<name>A0A117J4J7_TRASO</name>
<dbReference type="PANTHER" id="PTHR43736:SF1">
    <property type="entry name" value="DIHYDRONEOPTERIN TRIPHOSPHATE DIPHOSPHATASE"/>
    <property type="match status" value="1"/>
</dbReference>
<dbReference type="PROSITE" id="PS51462">
    <property type="entry name" value="NUDIX"/>
    <property type="match status" value="1"/>
</dbReference>
<keyword evidence="2" id="KW-0378">Hydrolase</keyword>
<dbReference type="GO" id="GO:0016787">
    <property type="term" value="F:hydrolase activity"/>
    <property type="evidence" value="ECO:0007669"/>
    <property type="project" value="UniProtKB-KW"/>
</dbReference>
<dbReference type="Gene3D" id="3.90.79.10">
    <property type="entry name" value="Nucleoside Triphosphate Pyrophosphohydrolase"/>
    <property type="match status" value="1"/>
</dbReference>
<dbReference type="OrthoDB" id="9786141at2"/>
<evidence type="ECO:0000313" key="5">
    <source>
        <dbReference type="Proteomes" id="UP000054078"/>
    </source>
</evidence>
<dbReference type="PANTHER" id="PTHR43736">
    <property type="entry name" value="ADP-RIBOSE PYROPHOSPHATASE"/>
    <property type="match status" value="1"/>
</dbReference>
<dbReference type="InterPro" id="IPR020476">
    <property type="entry name" value="Nudix_hydrolase"/>
</dbReference>
<dbReference type="InterPro" id="IPR015797">
    <property type="entry name" value="NUDIX_hydrolase-like_dom_sf"/>
</dbReference>
<dbReference type="CDD" id="cd18873">
    <property type="entry name" value="NUDIX_NadM_like"/>
    <property type="match status" value="1"/>
</dbReference>
<dbReference type="Proteomes" id="UP000054078">
    <property type="component" value="Unassembled WGS sequence"/>
</dbReference>
<organism evidence="4 5">
    <name type="scientific">Tractidigestivibacter scatoligenes</name>
    <name type="common">Olsenella scatoligenes</name>
    <dbReference type="NCBI Taxonomy" id="1299998"/>
    <lineage>
        <taxon>Bacteria</taxon>
        <taxon>Bacillati</taxon>
        <taxon>Actinomycetota</taxon>
        <taxon>Coriobacteriia</taxon>
        <taxon>Coriobacteriales</taxon>
        <taxon>Atopobiaceae</taxon>
        <taxon>Tractidigestivibacter</taxon>
    </lineage>
</organism>
<evidence type="ECO:0000256" key="2">
    <source>
        <dbReference type="ARBA" id="ARBA00022801"/>
    </source>
</evidence>
<keyword evidence="5" id="KW-1185">Reference proteome</keyword>
<dbReference type="Pfam" id="PF00293">
    <property type="entry name" value="NUDIX"/>
    <property type="match status" value="1"/>
</dbReference>
<dbReference type="EMBL" id="LOJF01000001">
    <property type="protein sequence ID" value="KUH59009.1"/>
    <property type="molecule type" value="Genomic_DNA"/>
</dbReference>
<comment type="caution">
    <text evidence="4">The sequence shown here is derived from an EMBL/GenBank/DDBJ whole genome shotgun (WGS) entry which is preliminary data.</text>
</comment>
<comment type="similarity">
    <text evidence="1">Belongs to the Nudix hydrolase family.</text>
</comment>
<protein>
    <recommendedName>
        <fullName evidence="3">Nudix hydrolase domain-containing protein</fullName>
    </recommendedName>
</protein>
<accession>A0A117J4J7</accession>
<dbReference type="AlphaFoldDB" id="A0A117J4J7"/>
<gene>
    <name evidence="4" type="ORF">AUL39_01325</name>
</gene>